<accession>A0ABT1PIS6</accession>
<dbReference type="Proteomes" id="UP001206206">
    <property type="component" value="Unassembled WGS sequence"/>
</dbReference>
<name>A0ABT1PIS6_9ACTN</name>
<dbReference type="Gene3D" id="3.40.1490.10">
    <property type="entry name" value="Bit1"/>
    <property type="match status" value="1"/>
</dbReference>
<dbReference type="EMBL" id="JANFNH010000039">
    <property type="protein sequence ID" value="MCQ4045260.1"/>
    <property type="molecule type" value="Genomic_DNA"/>
</dbReference>
<dbReference type="InterPro" id="IPR018988">
    <property type="entry name" value="DUF2000"/>
</dbReference>
<evidence type="ECO:0000313" key="2">
    <source>
        <dbReference type="Proteomes" id="UP001206206"/>
    </source>
</evidence>
<reference evidence="1 2" key="1">
    <citation type="submission" date="2022-06" db="EMBL/GenBank/DDBJ databases">
        <title>Draft genome sequence of type strain Streptomyces rubrisoli DSM 42083.</title>
        <authorList>
            <person name="Duangmal K."/>
            <person name="Klaysubun C."/>
        </authorList>
    </citation>
    <scope>NUCLEOTIDE SEQUENCE [LARGE SCALE GENOMIC DNA]</scope>
    <source>
        <strain evidence="1 2">DSM 42083</strain>
    </source>
</reference>
<dbReference type="SUPFAM" id="SSF102462">
    <property type="entry name" value="Peptidyl-tRNA hydrolase II"/>
    <property type="match status" value="1"/>
</dbReference>
<evidence type="ECO:0000313" key="1">
    <source>
        <dbReference type="EMBL" id="MCQ4045260.1"/>
    </source>
</evidence>
<organism evidence="1 2">
    <name type="scientific">Streptantibioticus rubrisoli</name>
    <dbReference type="NCBI Taxonomy" id="1387313"/>
    <lineage>
        <taxon>Bacteria</taxon>
        <taxon>Bacillati</taxon>
        <taxon>Actinomycetota</taxon>
        <taxon>Actinomycetes</taxon>
        <taxon>Kitasatosporales</taxon>
        <taxon>Streptomycetaceae</taxon>
        <taxon>Streptantibioticus</taxon>
    </lineage>
</organism>
<dbReference type="InterPro" id="IPR023476">
    <property type="entry name" value="Pep_tRNA_hydro_II_dom_sf"/>
</dbReference>
<proteinExistence type="predicted"/>
<dbReference type="RefSeq" id="WP_255931392.1">
    <property type="nucleotide sequence ID" value="NZ_JANFNH010000039.1"/>
</dbReference>
<protein>
    <submittedName>
        <fullName evidence="1">DUF2000 domain-containing protein</fullName>
    </submittedName>
</protein>
<comment type="caution">
    <text evidence="1">The sequence shown here is derived from an EMBL/GenBank/DDBJ whole genome shotgun (WGS) entry which is preliminary data.</text>
</comment>
<keyword evidence="2" id="KW-1185">Reference proteome</keyword>
<sequence length="145" mass="16146">MTGESSRTPVVWDTKIAVVLRDDLQVWQKLNVTAFTVSGIAATVENVVGEPYQDGSDTTYLPMFRQPVLVFAADAEKLRLIHERALRRELPVAVYTEELFVTNNDEDNRAAVRAVPTEKLNLVGLAMRGDRKIVDKVVKGATLHP</sequence>
<gene>
    <name evidence="1" type="ORF">NON19_25315</name>
</gene>
<dbReference type="Pfam" id="PF09391">
    <property type="entry name" value="DUF2000"/>
    <property type="match status" value="1"/>
</dbReference>